<proteinExistence type="inferred from homology"/>
<protein>
    <recommendedName>
        <fullName evidence="2">Peptide deformylase</fullName>
        <shortName evidence="2">PDF</shortName>
        <ecNumber evidence="2">3.5.1.88</ecNumber>
    </recommendedName>
    <alternativeName>
        <fullName evidence="2">Polypeptide deformylase</fullName>
    </alternativeName>
</protein>
<comment type="cofactor">
    <cofactor evidence="2">
        <name>Fe(2+)</name>
        <dbReference type="ChEBI" id="CHEBI:29033"/>
    </cofactor>
    <text evidence="2">Binds 1 Fe(2+) ion.</text>
</comment>
<comment type="function">
    <text evidence="2">Removes the formyl group from the N-terminal Met of newly synthesized proteins. Requires at least a dipeptide for an efficient rate of reaction. N-terminal L-methionine is a prerequisite for activity but the enzyme has broad specificity at other positions.</text>
</comment>
<dbReference type="RefSeq" id="WP_323733349.1">
    <property type="nucleotide sequence ID" value="NZ_CP110820.1"/>
</dbReference>
<dbReference type="SUPFAM" id="SSF56420">
    <property type="entry name" value="Peptide deformylase"/>
    <property type="match status" value="1"/>
</dbReference>
<dbReference type="Gene3D" id="3.90.45.10">
    <property type="entry name" value="Peptide deformylase"/>
    <property type="match status" value="1"/>
</dbReference>
<dbReference type="PANTHER" id="PTHR10458">
    <property type="entry name" value="PEPTIDE DEFORMYLASE"/>
    <property type="match status" value="1"/>
</dbReference>
<dbReference type="Proteomes" id="UP001327219">
    <property type="component" value="Chromosome"/>
</dbReference>
<dbReference type="NCBIfam" id="NF001159">
    <property type="entry name" value="PRK00150.1-3"/>
    <property type="match status" value="1"/>
</dbReference>
<keyword evidence="2" id="KW-0378">Hydrolase</keyword>
<keyword evidence="2" id="KW-0408">Iron</keyword>
<dbReference type="PANTHER" id="PTHR10458:SF22">
    <property type="entry name" value="PEPTIDE DEFORMYLASE"/>
    <property type="match status" value="1"/>
</dbReference>
<dbReference type="Pfam" id="PF01327">
    <property type="entry name" value="Pep_deformylase"/>
    <property type="match status" value="1"/>
</dbReference>
<dbReference type="CDD" id="cd00487">
    <property type="entry name" value="Pep_deformylase"/>
    <property type="match status" value="1"/>
</dbReference>
<dbReference type="PRINTS" id="PR01576">
    <property type="entry name" value="PDEFORMYLASE"/>
</dbReference>
<reference evidence="3 4" key="1">
    <citation type="submission" date="2022-11" db="EMBL/GenBank/DDBJ databases">
        <title>Host association and intracellularity evolved multiple times independently in the Rickettsiales.</title>
        <authorList>
            <person name="Castelli M."/>
            <person name="Nardi T."/>
            <person name="Gammuto L."/>
            <person name="Bellinzona G."/>
            <person name="Sabaneyeva E."/>
            <person name="Potekhin A."/>
            <person name="Serra V."/>
            <person name="Petroni G."/>
            <person name="Sassera D."/>
        </authorList>
    </citation>
    <scope>NUCLEOTIDE SEQUENCE [LARGE SCALE GENOMIC DNA]</scope>
    <source>
        <strain evidence="3 4">NDG2</strain>
    </source>
</reference>
<dbReference type="EC" id="3.5.1.88" evidence="2"/>
<dbReference type="NCBIfam" id="TIGR00079">
    <property type="entry name" value="pept_deformyl"/>
    <property type="match status" value="1"/>
</dbReference>
<dbReference type="InterPro" id="IPR036821">
    <property type="entry name" value="Peptide_deformylase_sf"/>
</dbReference>
<evidence type="ECO:0000256" key="2">
    <source>
        <dbReference type="HAMAP-Rule" id="MF_00163"/>
    </source>
</evidence>
<comment type="similarity">
    <text evidence="1 2">Belongs to the polypeptide deformylase family.</text>
</comment>
<feature type="active site" evidence="2">
    <location>
        <position position="149"/>
    </location>
</feature>
<accession>A0ABZ0UNE4</accession>
<comment type="catalytic activity">
    <reaction evidence="2">
        <text>N-terminal N-formyl-L-methionyl-[peptide] + H2O = N-terminal L-methionyl-[peptide] + formate</text>
        <dbReference type="Rhea" id="RHEA:24420"/>
        <dbReference type="Rhea" id="RHEA-COMP:10639"/>
        <dbReference type="Rhea" id="RHEA-COMP:10640"/>
        <dbReference type="ChEBI" id="CHEBI:15377"/>
        <dbReference type="ChEBI" id="CHEBI:15740"/>
        <dbReference type="ChEBI" id="CHEBI:49298"/>
        <dbReference type="ChEBI" id="CHEBI:64731"/>
        <dbReference type="EC" id="3.5.1.88"/>
    </reaction>
</comment>
<gene>
    <name evidence="2" type="primary">def</name>
    <name evidence="3" type="ORF">Bandiella_00735</name>
</gene>
<organism evidence="3 4">
    <name type="scientific">Candidatus Bandiella euplotis</name>
    <dbReference type="NCBI Taxonomy" id="1664265"/>
    <lineage>
        <taxon>Bacteria</taxon>
        <taxon>Pseudomonadati</taxon>
        <taxon>Pseudomonadota</taxon>
        <taxon>Alphaproteobacteria</taxon>
        <taxon>Rickettsiales</taxon>
        <taxon>Candidatus Midichloriaceae</taxon>
        <taxon>Candidatus Bandiella</taxon>
    </lineage>
</organism>
<dbReference type="PIRSF" id="PIRSF004749">
    <property type="entry name" value="Pep_def"/>
    <property type="match status" value="1"/>
</dbReference>
<feature type="binding site" evidence="2">
    <location>
        <position position="148"/>
    </location>
    <ligand>
        <name>Fe cation</name>
        <dbReference type="ChEBI" id="CHEBI:24875"/>
    </ligand>
</feature>
<evidence type="ECO:0000256" key="1">
    <source>
        <dbReference type="ARBA" id="ARBA00010759"/>
    </source>
</evidence>
<keyword evidence="2" id="KW-0479">Metal-binding</keyword>
<keyword evidence="4" id="KW-1185">Reference proteome</keyword>
<evidence type="ECO:0000313" key="4">
    <source>
        <dbReference type="Proteomes" id="UP001327219"/>
    </source>
</evidence>
<evidence type="ECO:0000313" key="3">
    <source>
        <dbReference type="EMBL" id="WPX96618.1"/>
    </source>
</evidence>
<feature type="binding site" evidence="2">
    <location>
        <position position="105"/>
    </location>
    <ligand>
        <name>Fe cation</name>
        <dbReference type="ChEBI" id="CHEBI:24875"/>
    </ligand>
</feature>
<keyword evidence="2" id="KW-0648">Protein biosynthesis</keyword>
<sequence length="185" mass="21236">MGSNNILPLVLEPNPLLHQVSHLVTDINEEIRDFAQKLIATMQYHNGLGLAAVQVGVLKRIIAIDITNKGQVEDDYLRLNEGPMILINPEIVEHSKDTKVYQEGCLSFGHIYPEIARPNKIKVKYWDLNGVENLLEASDNIISSCIQHEIDHTNGIVFVDRLSKLKKEFMIKKYLKWRKMQQHNL</sequence>
<name>A0ABZ0UNE4_9RICK</name>
<dbReference type="EMBL" id="CP110820">
    <property type="protein sequence ID" value="WPX96618.1"/>
    <property type="molecule type" value="Genomic_DNA"/>
</dbReference>
<dbReference type="HAMAP" id="MF_00163">
    <property type="entry name" value="Pep_deformylase"/>
    <property type="match status" value="1"/>
</dbReference>
<dbReference type="InterPro" id="IPR023635">
    <property type="entry name" value="Peptide_deformylase"/>
</dbReference>
<feature type="binding site" evidence="2">
    <location>
        <position position="152"/>
    </location>
    <ligand>
        <name>Fe cation</name>
        <dbReference type="ChEBI" id="CHEBI:24875"/>
    </ligand>
</feature>